<feature type="binding site" evidence="5">
    <location>
        <position position="213"/>
    </location>
    <ligand>
        <name>Ca(2+)</name>
        <dbReference type="ChEBI" id="CHEBI:29108"/>
    </ligand>
</feature>
<dbReference type="Proteomes" id="UP001431572">
    <property type="component" value="Chromosome 2"/>
</dbReference>
<dbReference type="InterPro" id="IPR023343">
    <property type="entry name" value="Penicillin_amidase_dom1"/>
</dbReference>
<feature type="active site" description="Nucleophile" evidence="4">
    <location>
        <position position="279"/>
    </location>
</feature>
<keyword evidence="5" id="KW-0479">Metal-binding</keyword>
<keyword evidence="6" id="KW-1133">Transmembrane helix</keyword>
<dbReference type="Proteomes" id="UP000521676">
    <property type="component" value="Unassembled WGS sequence"/>
</dbReference>
<dbReference type="Gene3D" id="3.60.20.10">
    <property type="entry name" value="Glutamine Phosphoribosylpyrophosphate, subunit 1, domain 1"/>
    <property type="match status" value="1"/>
</dbReference>
<dbReference type="RefSeq" id="WP_341470212.1">
    <property type="nucleotide sequence ID" value="NZ_CP128400.1"/>
</dbReference>
<dbReference type="Gene3D" id="1.10.439.10">
    <property type="entry name" value="Penicillin Amidohydrolase, domain 1"/>
    <property type="match status" value="1"/>
</dbReference>
<gene>
    <name evidence="7" type="ORF">HXX08_21160</name>
    <name evidence="8" type="ORF">OZ401_003916</name>
</gene>
<organism evidence="7 9">
    <name type="scientific">Candidatus Chlorohelix allophototropha</name>
    <dbReference type="NCBI Taxonomy" id="3003348"/>
    <lineage>
        <taxon>Bacteria</taxon>
        <taxon>Bacillati</taxon>
        <taxon>Chloroflexota</taxon>
        <taxon>Chloroflexia</taxon>
        <taxon>Candidatus Chloroheliales</taxon>
        <taxon>Candidatus Chloroheliaceae</taxon>
        <taxon>Candidatus Chlorohelix</taxon>
    </lineage>
</organism>
<dbReference type="InterPro" id="IPR029055">
    <property type="entry name" value="Ntn_hydrolases_N"/>
</dbReference>
<dbReference type="AlphaFoldDB" id="A0A8T7M8J6"/>
<proteinExistence type="inferred from homology"/>
<evidence type="ECO:0000256" key="5">
    <source>
        <dbReference type="PIRSR" id="PIRSR001227-2"/>
    </source>
</evidence>
<dbReference type="InterPro" id="IPR043146">
    <property type="entry name" value="Penicillin_amidase_N_B-knob"/>
</dbReference>
<dbReference type="InterPro" id="IPR002692">
    <property type="entry name" value="S45"/>
</dbReference>
<keyword evidence="5" id="KW-0106">Calcium</keyword>
<dbReference type="EMBL" id="CP128400">
    <property type="protein sequence ID" value="WJW68307.1"/>
    <property type="molecule type" value="Genomic_DNA"/>
</dbReference>
<dbReference type="PANTHER" id="PTHR34218">
    <property type="entry name" value="PEPTIDASE S45 PENICILLIN AMIDASE"/>
    <property type="match status" value="1"/>
</dbReference>
<accession>A0A8T7M8J6</accession>
<reference evidence="8" key="2">
    <citation type="journal article" date="2024" name="Nature">
        <title>Anoxygenic phototroph of the Chloroflexota uses a type I reaction centre.</title>
        <authorList>
            <person name="Tsuji J.M."/>
            <person name="Shaw N.A."/>
            <person name="Nagashima S."/>
            <person name="Venkiteswaran J.J."/>
            <person name="Schiff S.L."/>
            <person name="Watanabe T."/>
            <person name="Fukui M."/>
            <person name="Hanada S."/>
            <person name="Tank M."/>
            <person name="Neufeld J.D."/>
        </authorList>
    </citation>
    <scope>NUCLEOTIDE SEQUENCE</scope>
    <source>
        <strain evidence="8">L227-S17</strain>
    </source>
</reference>
<keyword evidence="10" id="KW-1185">Reference proteome</keyword>
<dbReference type="InterPro" id="IPR043147">
    <property type="entry name" value="Penicillin_amidase_A-knob"/>
</dbReference>
<dbReference type="GO" id="GO:0046872">
    <property type="term" value="F:metal ion binding"/>
    <property type="evidence" value="ECO:0007669"/>
    <property type="project" value="UniProtKB-KW"/>
</dbReference>
<evidence type="ECO:0000313" key="9">
    <source>
        <dbReference type="Proteomes" id="UP000521676"/>
    </source>
</evidence>
<comment type="similarity">
    <text evidence="1">Belongs to the peptidase S45 family.</text>
</comment>
<evidence type="ECO:0000313" key="8">
    <source>
        <dbReference type="EMBL" id="WJW68307.1"/>
    </source>
</evidence>
<feature type="transmembrane region" description="Helical" evidence="6">
    <location>
        <begin position="25"/>
        <end position="52"/>
    </location>
</feature>
<feature type="binding site" evidence="5">
    <location>
        <position position="351"/>
    </location>
    <ligand>
        <name>Ca(2+)</name>
        <dbReference type="ChEBI" id="CHEBI:29108"/>
    </ligand>
</feature>
<evidence type="ECO:0000313" key="7">
    <source>
        <dbReference type="EMBL" id="NWJ48374.1"/>
    </source>
</evidence>
<evidence type="ECO:0000256" key="6">
    <source>
        <dbReference type="SAM" id="Phobius"/>
    </source>
</evidence>
<comment type="cofactor">
    <cofactor evidence="5">
        <name>Ca(2+)</name>
        <dbReference type="ChEBI" id="CHEBI:29108"/>
    </cofactor>
    <text evidence="5">Binds 1 Ca(2+) ion per dimer.</text>
</comment>
<dbReference type="Pfam" id="PF01804">
    <property type="entry name" value="Penicil_amidase"/>
    <property type="match status" value="1"/>
</dbReference>
<dbReference type="SUPFAM" id="SSF56235">
    <property type="entry name" value="N-terminal nucleophile aminohydrolases (Ntn hydrolases)"/>
    <property type="match status" value="1"/>
</dbReference>
<dbReference type="InterPro" id="IPR014395">
    <property type="entry name" value="Pen/GL7ACA/AHL_acylase"/>
</dbReference>
<dbReference type="GO" id="GO:0017000">
    <property type="term" value="P:antibiotic biosynthetic process"/>
    <property type="evidence" value="ECO:0007669"/>
    <property type="project" value="InterPro"/>
</dbReference>
<evidence type="ECO:0000256" key="1">
    <source>
        <dbReference type="ARBA" id="ARBA00006586"/>
    </source>
</evidence>
<dbReference type="CDD" id="cd03747">
    <property type="entry name" value="Ntn_PGA_like"/>
    <property type="match status" value="1"/>
</dbReference>
<dbReference type="GO" id="GO:0016811">
    <property type="term" value="F:hydrolase activity, acting on carbon-nitrogen (but not peptide) bonds, in linear amides"/>
    <property type="evidence" value="ECO:0007669"/>
    <property type="project" value="InterPro"/>
</dbReference>
<dbReference type="Gene3D" id="2.30.120.10">
    <property type="match status" value="1"/>
</dbReference>
<dbReference type="Gene3D" id="1.10.1400.10">
    <property type="match status" value="1"/>
</dbReference>
<evidence type="ECO:0000256" key="2">
    <source>
        <dbReference type="ARBA" id="ARBA00022801"/>
    </source>
</evidence>
<reference evidence="7 9" key="1">
    <citation type="submission" date="2020-06" db="EMBL/GenBank/DDBJ databases">
        <title>Anoxygenic phototrophic Chloroflexota member uses a Type I reaction center.</title>
        <authorList>
            <person name="Tsuji J.M."/>
            <person name="Shaw N.A."/>
            <person name="Nagashima S."/>
            <person name="Venkiteswaran J."/>
            <person name="Schiff S.L."/>
            <person name="Hanada S."/>
            <person name="Tank M."/>
            <person name="Neufeld J.D."/>
        </authorList>
    </citation>
    <scope>NUCLEOTIDE SEQUENCE [LARGE SCALE GENOMIC DNA]</scope>
    <source>
        <strain evidence="7">L227-S17</strain>
    </source>
</reference>
<evidence type="ECO:0000256" key="4">
    <source>
        <dbReference type="PIRSR" id="PIRSR001227-1"/>
    </source>
</evidence>
<feature type="binding site" evidence="5">
    <location>
        <position position="354"/>
    </location>
    <ligand>
        <name>Ca(2+)</name>
        <dbReference type="ChEBI" id="CHEBI:29108"/>
    </ligand>
</feature>
<keyword evidence="6" id="KW-0472">Membrane</keyword>
<sequence length="816" mass="89826">MAKQLNRAQVAPVAPKKVRSRGKTILRFSLFGLLSVVVIVIVAVAILFYWLLIRPQPETNTTLKIPGLTAEVKVVRDKAGVPHIYANNLTDLFIAQGYVTAQDRLWQLEFNRRVGSGRLSEVLGSAALDNDKFLRTIGLRRAAEQELPLLAPEARTIIESYSQGINAFIDTHKDNLPIEFTLLGFTPEPWTPLDSVTWGKVMAYDLGGNYTNEILRAALVEKLGEKDAALLLPLNGAEGTPLIVPNGVSYVDMEKSLALVDLNSAASIISNGDMSGQGSNNWVVGGTKTTTGKPMLANDPHLGIRNPSVWYEVSLHGAGFNVAGVTFPGVPGVVIGHNDRIAWGVTNVGGDTQDLFMEKINPANANQYEFQSKFEDMSLIKEEIKVKGKATETITVRVTRHGPIMNDVVDSIKNSQYPMALEWVALQKSPLIDAVLKYNRANNWNEFREGLKGFNIAGQNFVFADVDGNIGYQLTGLWPTRAKGDGLLPVPGWNGDYEWTGFVPFEQLPSVYNPPNGFIVTANQRPANMKPGLSIGEEFDPGWRAQRITDLLQAKEKLSLQDLGAIQFDTVTLPGKELAKVAGSLQSNDSKLVEPLKRLREWDGNLTADSSPGALYKVTYQYLLENMFKNKMGDAYERYIGNQAFHVPFVIKLLKDPQNAWWGEGGRDAMLLKSLGQAVDYLNGKFGSNINDWKWGKLHTLSFTETPIGDAAPFPLNAILNLRTLERAGDGNTVNAASYRYVEPYKQSSGASFRELINLASFDDSLITNTIGQSGQPFNSHYGDNIDDWQGGKYHPFLFSSSAVDKNKEAVLTLGK</sequence>
<keyword evidence="6" id="KW-0812">Transmembrane</keyword>
<keyword evidence="3" id="KW-0865">Zymogen</keyword>
<keyword evidence="2" id="KW-0378">Hydrolase</keyword>
<dbReference type="PANTHER" id="PTHR34218:SF4">
    <property type="entry name" value="ACYL-HOMOSERINE LACTONE ACYLASE QUIP"/>
    <property type="match status" value="1"/>
</dbReference>
<dbReference type="PIRSF" id="PIRSF001227">
    <property type="entry name" value="Pen_acylase"/>
    <property type="match status" value="1"/>
</dbReference>
<evidence type="ECO:0000256" key="3">
    <source>
        <dbReference type="ARBA" id="ARBA00023145"/>
    </source>
</evidence>
<name>A0A8T7M8J6_9CHLR</name>
<evidence type="ECO:0000313" key="10">
    <source>
        <dbReference type="Proteomes" id="UP001431572"/>
    </source>
</evidence>
<dbReference type="EMBL" id="JACATZ010000003">
    <property type="protein sequence ID" value="NWJ48374.1"/>
    <property type="molecule type" value="Genomic_DNA"/>
</dbReference>
<protein>
    <submittedName>
        <fullName evidence="7">Penicillin acylase family protein</fullName>
    </submittedName>
</protein>